<dbReference type="PANTHER" id="PTHR44899">
    <property type="entry name" value="CAMK FAMILY PROTEIN KINASE"/>
    <property type="match status" value="1"/>
</dbReference>
<feature type="region of interest" description="Disordered" evidence="9">
    <location>
        <begin position="91"/>
        <end position="111"/>
    </location>
</feature>
<evidence type="ECO:0000256" key="5">
    <source>
        <dbReference type="ARBA" id="ARBA00022777"/>
    </source>
</evidence>
<accession>A0A5J4UZV0</accession>
<dbReference type="InterPro" id="IPR000719">
    <property type="entry name" value="Prot_kinase_dom"/>
</dbReference>
<evidence type="ECO:0000256" key="1">
    <source>
        <dbReference type="ARBA" id="ARBA00012513"/>
    </source>
</evidence>
<sequence length="372" mass="42432">MMRIICPDAYNEIKSRFCTKKEQQSVIGGSSIEIGNVIAIGASSQKQQDVTKQQYEKFVSVPYVSVQKQNLSQKAEDKEKRIIKGKVNKNIGKSAMEKDPDSPQHEAKDSINCRKQSLQEKRKQLSYQFIELNLRDARNLHLELSQIDKEKRHIVIDEKLQQEHVEVYQDYQRMRSASPSLGSVYIPYSPGQTPRASISPAPSIVYNYETPPFTPKVGVQQENGNVLNLMDSPQLIQRGQTDGVAEGVGQQLEFEVMEDKNIQLIFFHRQHQEGSQDTGQMANPLQMSGVVINHRVIRALGHGSFGSAFLVTEIASGKQLVWIRMTIVSKEDRRMALSEAEILKSNKNEFLVQYYGSFEDESEFYILMEYYD</sequence>
<evidence type="ECO:0000256" key="7">
    <source>
        <dbReference type="ARBA" id="ARBA00047899"/>
    </source>
</evidence>
<dbReference type="EC" id="2.7.11.1" evidence="1"/>
<evidence type="ECO:0000256" key="9">
    <source>
        <dbReference type="SAM" id="MobiDB-lite"/>
    </source>
</evidence>
<name>A0A5J4UZV0_9EUKA</name>
<evidence type="ECO:0000256" key="6">
    <source>
        <dbReference type="ARBA" id="ARBA00022840"/>
    </source>
</evidence>
<keyword evidence="2" id="KW-0723">Serine/threonine-protein kinase</keyword>
<reference evidence="11 12" key="1">
    <citation type="submission" date="2019-03" db="EMBL/GenBank/DDBJ databases">
        <title>Single cell metagenomics reveals metabolic interactions within the superorganism composed of flagellate Streblomastix strix and complex community of Bacteroidetes bacteria on its surface.</title>
        <authorList>
            <person name="Treitli S.C."/>
            <person name="Kolisko M."/>
            <person name="Husnik F."/>
            <person name="Keeling P."/>
            <person name="Hampl V."/>
        </authorList>
    </citation>
    <scope>NUCLEOTIDE SEQUENCE [LARGE SCALE GENOMIC DNA]</scope>
    <source>
        <strain evidence="11">ST1C</strain>
    </source>
</reference>
<dbReference type="PROSITE" id="PS50011">
    <property type="entry name" value="PROTEIN_KINASE_DOM"/>
    <property type="match status" value="1"/>
</dbReference>
<comment type="caution">
    <text evidence="11">The sequence shown here is derived from an EMBL/GenBank/DDBJ whole genome shotgun (WGS) entry which is preliminary data.</text>
</comment>
<dbReference type="InterPro" id="IPR051131">
    <property type="entry name" value="NEK_Ser/Thr_kinase_NIMA"/>
</dbReference>
<evidence type="ECO:0000256" key="2">
    <source>
        <dbReference type="ARBA" id="ARBA00022527"/>
    </source>
</evidence>
<dbReference type="GO" id="GO:0005524">
    <property type="term" value="F:ATP binding"/>
    <property type="evidence" value="ECO:0007669"/>
    <property type="project" value="UniProtKB-KW"/>
</dbReference>
<feature type="non-terminal residue" evidence="11">
    <location>
        <position position="372"/>
    </location>
</feature>
<feature type="domain" description="Protein kinase" evidence="10">
    <location>
        <begin position="294"/>
        <end position="372"/>
    </location>
</feature>
<protein>
    <recommendedName>
        <fullName evidence="1">non-specific serine/threonine protein kinase</fullName>
        <ecNumber evidence="1">2.7.11.1</ecNumber>
    </recommendedName>
</protein>
<keyword evidence="5" id="KW-0418">Kinase</keyword>
<dbReference type="SUPFAM" id="SSF56112">
    <property type="entry name" value="Protein kinase-like (PK-like)"/>
    <property type="match status" value="1"/>
</dbReference>
<dbReference type="Gene3D" id="3.30.200.20">
    <property type="entry name" value="Phosphorylase Kinase, domain 1"/>
    <property type="match status" value="1"/>
</dbReference>
<evidence type="ECO:0000256" key="3">
    <source>
        <dbReference type="ARBA" id="ARBA00022679"/>
    </source>
</evidence>
<dbReference type="Proteomes" id="UP000324800">
    <property type="component" value="Unassembled WGS sequence"/>
</dbReference>
<dbReference type="AlphaFoldDB" id="A0A5J4UZV0"/>
<keyword evidence="3" id="KW-0808">Transferase</keyword>
<evidence type="ECO:0000313" key="11">
    <source>
        <dbReference type="EMBL" id="KAA6375692.1"/>
    </source>
</evidence>
<comment type="catalytic activity">
    <reaction evidence="8">
        <text>L-seryl-[protein] + ATP = O-phospho-L-seryl-[protein] + ADP + H(+)</text>
        <dbReference type="Rhea" id="RHEA:17989"/>
        <dbReference type="Rhea" id="RHEA-COMP:9863"/>
        <dbReference type="Rhea" id="RHEA-COMP:11604"/>
        <dbReference type="ChEBI" id="CHEBI:15378"/>
        <dbReference type="ChEBI" id="CHEBI:29999"/>
        <dbReference type="ChEBI" id="CHEBI:30616"/>
        <dbReference type="ChEBI" id="CHEBI:83421"/>
        <dbReference type="ChEBI" id="CHEBI:456216"/>
        <dbReference type="EC" id="2.7.11.1"/>
    </reaction>
</comment>
<evidence type="ECO:0000259" key="10">
    <source>
        <dbReference type="PROSITE" id="PS50011"/>
    </source>
</evidence>
<feature type="compositionally biased region" description="Basic and acidic residues" evidence="9">
    <location>
        <begin position="95"/>
        <end position="111"/>
    </location>
</feature>
<evidence type="ECO:0000256" key="4">
    <source>
        <dbReference type="ARBA" id="ARBA00022741"/>
    </source>
</evidence>
<keyword evidence="4" id="KW-0547">Nucleotide-binding</keyword>
<gene>
    <name evidence="11" type="ORF">EZS28_028779</name>
</gene>
<dbReference type="EMBL" id="SNRW01011052">
    <property type="protein sequence ID" value="KAA6375692.1"/>
    <property type="molecule type" value="Genomic_DNA"/>
</dbReference>
<dbReference type="GO" id="GO:0004674">
    <property type="term" value="F:protein serine/threonine kinase activity"/>
    <property type="evidence" value="ECO:0007669"/>
    <property type="project" value="UniProtKB-KW"/>
</dbReference>
<evidence type="ECO:0000313" key="12">
    <source>
        <dbReference type="Proteomes" id="UP000324800"/>
    </source>
</evidence>
<dbReference type="Pfam" id="PF00069">
    <property type="entry name" value="Pkinase"/>
    <property type="match status" value="1"/>
</dbReference>
<dbReference type="InterPro" id="IPR011009">
    <property type="entry name" value="Kinase-like_dom_sf"/>
</dbReference>
<comment type="catalytic activity">
    <reaction evidence="7">
        <text>L-threonyl-[protein] + ATP = O-phospho-L-threonyl-[protein] + ADP + H(+)</text>
        <dbReference type="Rhea" id="RHEA:46608"/>
        <dbReference type="Rhea" id="RHEA-COMP:11060"/>
        <dbReference type="Rhea" id="RHEA-COMP:11605"/>
        <dbReference type="ChEBI" id="CHEBI:15378"/>
        <dbReference type="ChEBI" id="CHEBI:30013"/>
        <dbReference type="ChEBI" id="CHEBI:30616"/>
        <dbReference type="ChEBI" id="CHEBI:61977"/>
        <dbReference type="ChEBI" id="CHEBI:456216"/>
        <dbReference type="EC" id="2.7.11.1"/>
    </reaction>
</comment>
<evidence type="ECO:0000256" key="8">
    <source>
        <dbReference type="ARBA" id="ARBA00048679"/>
    </source>
</evidence>
<keyword evidence="6" id="KW-0067">ATP-binding</keyword>
<proteinExistence type="predicted"/>
<dbReference type="PANTHER" id="PTHR44899:SF3">
    <property type="entry name" value="SERINE_THREONINE-PROTEIN KINASE NEK1"/>
    <property type="match status" value="1"/>
</dbReference>
<organism evidence="11 12">
    <name type="scientific">Streblomastix strix</name>
    <dbReference type="NCBI Taxonomy" id="222440"/>
    <lineage>
        <taxon>Eukaryota</taxon>
        <taxon>Metamonada</taxon>
        <taxon>Preaxostyla</taxon>
        <taxon>Oxymonadida</taxon>
        <taxon>Streblomastigidae</taxon>
        <taxon>Streblomastix</taxon>
    </lineage>
</organism>